<feature type="transmembrane region" description="Helical" evidence="8">
    <location>
        <begin position="220"/>
        <end position="242"/>
    </location>
</feature>
<dbReference type="AlphaFoldDB" id="A0A315ZJF5"/>
<comment type="caution">
    <text evidence="9">The sequence shown here is derived from an EMBL/GenBank/DDBJ whole genome shotgun (WGS) entry which is preliminary data.</text>
</comment>
<evidence type="ECO:0000256" key="8">
    <source>
        <dbReference type="SAM" id="Phobius"/>
    </source>
</evidence>
<evidence type="ECO:0000313" key="10">
    <source>
        <dbReference type="Proteomes" id="UP000245535"/>
    </source>
</evidence>
<protein>
    <submittedName>
        <fullName evidence="9">Putative PurR-regulated permease PerM</fullName>
    </submittedName>
</protein>
<evidence type="ECO:0000256" key="3">
    <source>
        <dbReference type="ARBA" id="ARBA00022448"/>
    </source>
</evidence>
<proteinExistence type="inferred from homology"/>
<keyword evidence="4" id="KW-1003">Cell membrane</keyword>
<feature type="transmembrane region" description="Helical" evidence="8">
    <location>
        <begin position="287"/>
        <end position="304"/>
    </location>
</feature>
<evidence type="ECO:0000313" key="9">
    <source>
        <dbReference type="EMBL" id="PWJ44824.1"/>
    </source>
</evidence>
<evidence type="ECO:0000256" key="6">
    <source>
        <dbReference type="ARBA" id="ARBA00022989"/>
    </source>
</evidence>
<dbReference type="OrthoDB" id="9793390at2"/>
<organism evidence="9 10">
    <name type="scientific">Sediminitomix flava</name>
    <dbReference type="NCBI Taxonomy" id="379075"/>
    <lineage>
        <taxon>Bacteria</taxon>
        <taxon>Pseudomonadati</taxon>
        <taxon>Bacteroidota</taxon>
        <taxon>Cytophagia</taxon>
        <taxon>Cytophagales</taxon>
        <taxon>Flammeovirgaceae</taxon>
        <taxon>Sediminitomix</taxon>
    </lineage>
</organism>
<feature type="transmembrane region" description="Helical" evidence="8">
    <location>
        <begin position="324"/>
        <end position="357"/>
    </location>
</feature>
<dbReference type="GO" id="GO:0055085">
    <property type="term" value="P:transmembrane transport"/>
    <property type="evidence" value="ECO:0007669"/>
    <property type="project" value="TreeGrafter"/>
</dbReference>
<dbReference type="EMBL" id="QGDO01000001">
    <property type="protein sequence ID" value="PWJ44824.1"/>
    <property type="molecule type" value="Genomic_DNA"/>
</dbReference>
<keyword evidence="3" id="KW-0813">Transport</keyword>
<dbReference type="Pfam" id="PF01594">
    <property type="entry name" value="AI-2E_transport"/>
    <property type="match status" value="1"/>
</dbReference>
<keyword evidence="6 8" id="KW-1133">Transmembrane helix</keyword>
<comment type="similarity">
    <text evidence="2">Belongs to the autoinducer-2 exporter (AI-2E) (TC 2.A.86) family.</text>
</comment>
<gene>
    <name evidence="9" type="ORF">BC781_1011203</name>
</gene>
<feature type="transmembrane region" description="Helical" evidence="8">
    <location>
        <begin position="248"/>
        <end position="275"/>
    </location>
</feature>
<keyword evidence="5 8" id="KW-0812">Transmembrane</keyword>
<accession>A0A315ZJF5</accession>
<reference evidence="9 10" key="1">
    <citation type="submission" date="2018-03" db="EMBL/GenBank/DDBJ databases">
        <title>Genomic Encyclopedia of Archaeal and Bacterial Type Strains, Phase II (KMG-II): from individual species to whole genera.</title>
        <authorList>
            <person name="Goeker M."/>
        </authorList>
    </citation>
    <scope>NUCLEOTIDE SEQUENCE [LARGE SCALE GENOMIC DNA]</scope>
    <source>
        <strain evidence="9 10">DSM 28229</strain>
    </source>
</reference>
<evidence type="ECO:0000256" key="7">
    <source>
        <dbReference type="ARBA" id="ARBA00023136"/>
    </source>
</evidence>
<comment type="subcellular location">
    <subcellularLocation>
        <location evidence="1">Cell membrane</location>
        <topology evidence="1">Multi-pass membrane protein</topology>
    </subcellularLocation>
</comment>
<evidence type="ECO:0000256" key="1">
    <source>
        <dbReference type="ARBA" id="ARBA00004651"/>
    </source>
</evidence>
<dbReference type="PANTHER" id="PTHR21716:SF53">
    <property type="entry name" value="PERMEASE PERM-RELATED"/>
    <property type="match status" value="1"/>
</dbReference>
<name>A0A315ZJF5_SEDFL</name>
<dbReference type="Proteomes" id="UP000245535">
    <property type="component" value="Unassembled WGS sequence"/>
</dbReference>
<feature type="transmembrane region" description="Helical" evidence="8">
    <location>
        <begin position="71"/>
        <end position="95"/>
    </location>
</feature>
<keyword evidence="10" id="KW-1185">Reference proteome</keyword>
<feature type="transmembrane region" description="Helical" evidence="8">
    <location>
        <begin position="162"/>
        <end position="185"/>
    </location>
</feature>
<keyword evidence="7 8" id="KW-0472">Membrane</keyword>
<sequence length="373" mass="41899">MKQVTSNKLFGINKQLLILTVVAAMLWGIVYVFSDIITYLVISYVLTTILRPVVTYLQSFQVLSVRIPKSLAILLAFTLLIGFVALFIDLFVPLVSEQIKVISNLNYTSFIGKINKPIDFVEEFLISNGVLDQEKGFIWKNIQAKFTEWFDQGEITTYLNNIFSFTGSLFVGLMAVLFITFFFLYDNLIFKSYLISQIPNRYFEVSIVAISKTEHLLSNYMLGLFTQMIIIFSMISIGMIIVGVDYAVIIAVFTALANLIPYLGPILGAAFGLFVGISTTTLVGSENYLFLSFEILSVFGIVQVTDNIFIQPLIFSRSVKTHPLVIFLAVFIGAELGGVVGMIIAIPFFTILSVILGEFIRGYKEYQIFRINT</sequence>
<dbReference type="GO" id="GO:0005886">
    <property type="term" value="C:plasma membrane"/>
    <property type="evidence" value="ECO:0007669"/>
    <property type="project" value="UniProtKB-SubCell"/>
</dbReference>
<evidence type="ECO:0000256" key="5">
    <source>
        <dbReference type="ARBA" id="ARBA00022692"/>
    </source>
</evidence>
<feature type="transmembrane region" description="Helical" evidence="8">
    <location>
        <begin position="12"/>
        <end position="30"/>
    </location>
</feature>
<dbReference type="PANTHER" id="PTHR21716">
    <property type="entry name" value="TRANSMEMBRANE PROTEIN"/>
    <property type="match status" value="1"/>
</dbReference>
<feature type="transmembrane region" description="Helical" evidence="8">
    <location>
        <begin position="36"/>
        <end position="59"/>
    </location>
</feature>
<dbReference type="RefSeq" id="WP_109616292.1">
    <property type="nucleotide sequence ID" value="NZ_QGDO01000001.1"/>
</dbReference>
<evidence type="ECO:0000256" key="4">
    <source>
        <dbReference type="ARBA" id="ARBA00022475"/>
    </source>
</evidence>
<dbReference type="InterPro" id="IPR002549">
    <property type="entry name" value="AI-2E-like"/>
</dbReference>
<evidence type="ECO:0000256" key="2">
    <source>
        <dbReference type="ARBA" id="ARBA00009773"/>
    </source>
</evidence>